<protein>
    <submittedName>
        <fullName evidence="1">Uncharacterized protein</fullName>
    </submittedName>
</protein>
<accession>A0AAJ6FZJ9</accession>
<dbReference type="RefSeq" id="WP_136344451.1">
    <property type="nucleotide sequence ID" value="NZ_CABIZJ010000008.1"/>
</dbReference>
<reference evidence="1" key="1">
    <citation type="submission" date="2023-04" db="EMBL/GenBank/DDBJ databases">
        <title>Four porcine-derived lactic acid bacteria strains analyses and their evaluation as potential probiotics based on genomics.</title>
        <authorList>
            <person name="Niu D."/>
        </authorList>
    </citation>
    <scope>NUCLEOTIDE SEQUENCE</scope>
    <source>
        <strain evidence="1">ZSB1</strain>
    </source>
</reference>
<organism evidence="1 2">
    <name type="scientific">Ligilactobacillus animalis</name>
    <dbReference type="NCBI Taxonomy" id="1605"/>
    <lineage>
        <taxon>Bacteria</taxon>
        <taxon>Bacillati</taxon>
        <taxon>Bacillota</taxon>
        <taxon>Bacilli</taxon>
        <taxon>Lactobacillales</taxon>
        <taxon>Lactobacillaceae</taxon>
        <taxon>Ligilactobacillus</taxon>
    </lineage>
</organism>
<dbReference type="AlphaFoldDB" id="A0AAJ6FZJ9"/>
<gene>
    <name evidence="1" type="ORF">QFF56_04110</name>
</gene>
<sequence length="197" mass="22612">MTYQLPDTLIYAEHEYRLVSILDEKNFFDVASLGITINGCSTANYSGRLARFAVVDDELLLKDLAIRTSQSLPINNVLPRKITIKEQVANFGDYYSEFGSIFLGEDNYYLDLNIPVEYTGKLLIADDSIKEYRVVGIFDSPLKFRKNLLLIVEEGLVFDVIDVSNIIENERKRRIITETEIKNFSNNSDVFKLFSKE</sequence>
<name>A0AAJ6FZJ9_9LACO</name>
<dbReference type="EMBL" id="CP123751">
    <property type="protein sequence ID" value="WHQ80881.1"/>
    <property type="molecule type" value="Genomic_DNA"/>
</dbReference>
<proteinExistence type="predicted"/>
<evidence type="ECO:0000313" key="1">
    <source>
        <dbReference type="EMBL" id="WHQ80881.1"/>
    </source>
</evidence>
<dbReference type="Proteomes" id="UP001238155">
    <property type="component" value="Chromosome"/>
</dbReference>
<evidence type="ECO:0000313" key="2">
    <source>
        <dbReference type="Proteomes" id="UP001238155"/>
    </source>
</evidence>